<keyword evidence="4" id="KW-0862">Zinc</keyword>
<feature type="domain" description="FHA" evidence="8">
    <location>
        <begin position="37"/>
        <end position="93"/>
    </location>
</feature>
<dbReference type="InterPro" id="IPR042803">
    <property type="entry name" value="TCF19"/>
</dbReference>
<reference evidence="10 11" key="1">
    <citation type="submission" date="2024-11" db="EMBL/GenBank/DDBJ databases">
        <title>Chromosome-level genome assembly of the freshwater bivalve Anodonta woodiana.</title>
        <authorList>
            <person name="Chen X."/>
        </authorList>
    </citation>
    <scope>NUCLEOTIDE SEQUENCE [LARGE SCALE GENOMIC DNA]</scope>
    <source>
        <strain evidence="10">MN2024</strain>
        <tissue evidence="10">Gills</tissue>
    </source>
</reference>
<feature type="compositionally biased region" description="Low complexity" evidence="7">
    <location>
        <begin position="279"/>
        <end position="295"/>
    </location>
</feature>
<evidence type="ECO:0000259" key="9">
    <source>
        <dbReference type="PROSITE" id="PS50016"/>
    </source>
</evidence>
<dbReference type="Pfam" id="PF00628">
    <property type="entry name" value="PHD"/>
    <property type="match status" value="1"/>
</dbReference>
<name>A0ABD3VM41_SINWO</name>
<dbReference type="Proteomes" id="UP001634394">
    <property type="component" value="Unassembled WGS sequence"/>
</dbReference>
<comment type="subcellular location">
    <subcellularLocation>
        <location evidence="1">Nucleus</location>
    </subcellularLocation>
</comment>
<proteinExistence type="predicted"/>
<dbReference type="GO" id="GO:0005634">
    <property type="term" value="C:nucleus"/>
    <property type="evidence" value="ECO:0007669"/>
    <property type="project" value="UniProtKB-SubCell"/>
</dbReference>
<evidence type="ECO:0000313" key="10">
    <source>
        <dbReference type="EMBL" id="KAL3862656.1"/>
    </source>
</evidence>
<accession>A0ABD3VM41</accession>
<keyword evidence="3 6" id="KW-0863">Zinc-finger</keyword>
<dbReference type="InterPro" id="IPR013083">
    <property type="entry name" value="Znf_RING/FYVE/PHD"/>
</dbReference>
<dbReference type="InterPro" id="IPR001965">
    <property type="entry name" value="Znf_PHD"/>
</dbReference>
<evidence type="ECO:0000256" key="7">
    <source>
        <dbReference type="SAM" id="MobiDB-lite"/>
    </source>
</evidence>
<keyword evidence="5" id="KW-0539">Nucleus</keyword>
<dbReference type="AlphaFoldDB" id="A0ABD3VM41"/>
<evidence type="ECO:0000256" key="3">
    <source>
        <dbReference type="ARBA" id="ARBA00022771"/>
    </source>
</evidence>
<keyword evidence="11" id="KW-1185">Reference proteome</keyword>
<feature type="region of interest" description="Disordered" evidence="7">
    <location>
        <begin position="199"/>
        <end position="363"/>
    </location>
</feature>
<evidence type="ECO:0000256" key="2">
    <source>
        <dbReference type="ARBA" id="ARBA00022723"/>
    </source>
</evidence>
<feature type="region of interest" description="Disordered" evidence="7">
    <location>
        <begin position="139"/>
        <end position="186"/>
    </location>
</feature>
<feature type="compositionally biased region" description="Acidic residues" evidence="7">
    <location>
        <begin position="149"/>
        <end position="165"/>
    </location>
</feature>
<feature type="domain" description="PHD-type" evidence="9">
    <location>
        <begin position="371"/>
        <end position="424"/>
    </location>
</feature>
<gene>
    <name evidence="10" type="ORF">ACJMK2_008610</name>
</gene>
<dbReference type="SMART" id="SM00240">
    <property type="entry name" value="FHA"/>
    <property type="match status" value="1"/>
</dbReference>
<dbReference type="EMBL" id="JBJQND010000011">
    <property type="protein sequence ID" value="KAL3862656.1"/>
    <property type="molecule type" value="Genomic_DNA"/>
</dbReference>
<dbReference type="PROSITE" id="PS50016">
    <property type="entry name" value="ZF_PHD_2"/>
    <property type="match status" value="1"/>
</dbReference>
<evidence type="ECO:0000259" key="8">
    <source>
        <dbReference type="PROSITE" id="PS50006"/>
    </source>
</evidence>
<evidence type="ECO:0000256" key="5">
    <source>
        <dbReference type="ARBA" id="ARBA00023242"/>
    </source>
</evidence>
<feature type="compositionally biased region" description="Polar residues" evidence="7">
    <location>
        <begin position="174"/>
        <end position="183"/>
    </location>
</feature>
<dbReference type="SUPFAM" id="SSF49879">
    <property type="entry name" value="SMAD/FHA domain"/>
    <property type="match status" value="1"/>
</dbReference>
<evidence type="ECO:0008006" key="12">
    <source>
        <dbReference type="Google" id="ProtNLM"/>
    </source>
</evidence>
<dbReference type="Gene3D" id="3.30.40.10">
    <property type="entry name" value="Zinc/RING finger domain, C3HC4 (zinc finger)"/>
    <property type="match status" value="1"/>
</dbReference>
<sequence length="424" mass="47579">MTKLRPSEPFVYQLRRIGPPASVENVCDVMRLKIGSTKFGRSQTNDFYLDSAHLRNFISRRHAEVVGEIENGEIKFVFHDMGLNGTFINDVRMDGKHILEEGDKITFGHTNGYKIKPGQYAAQSSSEFQFVFEKVPSSDTNSERLYNSECDEEAEEEEEEEEEEDKEKSKDINDSNSTKINSRNVVNNVNKKCKDKVASLALKDEAKNNADITDSEDSDDDNKNENGDTSNMNFSGKESEQIGEETSQNRVNQISSLLSETLPAVDNERSSSPHVPNQSSFSKAKQTKSASSNSKAKSKVSDDFSFSEDSSSDDQKTAVKPKSSATNVKRKRRGPAGLGAKDGKKRKRAKKNESDSSEEDALPDGVEWCEEEYCEADECKKPKGKKVQWVQCDDCDKWYHTVCVGTSYDKVKDTDIHFNCGFCE</sequence>
<dbReference type="Pfam" id="PF00498">
    <property type="entry name" value="FHA"/>
    <property type="match status" value="1"/>
</dbReference>
<evidence type="ECO:0000313" key="11">
    <source>
        <dbReference type="Proteomes" id="UP001634394"/>
    </source>
</evidence>
<organism evidence="10 11">
    <name type="scientific">Sinanodonta woodiana</name>
    <name type="common">Chinese pond mussel</name>
    <name type="synonym">Anodonta woodiana</name>
    <dbReference type="NCBI Taxonomy" id="1069815"/>
    <lineage>
        <taxon>Eukaryota</taxon>
        <taxon>Metazoa</taxon>
        <taxon>Spiralia</taxon>
        <taxon>Lophotrochozoa</taxon>
        <taxon>Mollusca</taxon>
        <taxon>Bivalvia</taxon>
        <taxon>Autobranchia</taxon>
        <taxon>Heteroconchia</taxon>
        <taxon>Palaeoheterodonta</taxon>
        <taxon>Unionida</taxon>
        <taxon>Unionoidea</taxon>
        <taxon>Unionidae</taxon>
        <taxon>Unioninae</taxon>
        <taxon>Sinanodonta</taxon>
    </lineage>
</organism>
<evidence type="ECO:0000256" key="6">
    <source>
        <dbReference type="PROSITE-ProRule" id="PRU00146"/>
    </source>
</evidence>
<evidence type="ECO:0000256" key="1">
    <source>
        <dbReference type="ARBA" id="ARBA00004123"/>
    </source>
</evidence>
<comment type="caution">
    <text evidence="10">The sequence shown here is derived from an EMBL/GenBank/DDBJ whole genome shotgun (WGS) entry which is preliminary data.</text>
</comment>
<evidence type="ECO:0000256" key="4">
    <source>
        <dbReference type="ARBA" id="ARBA00022833"/>
    </source>
</evidence>
<protein>
    <recommendedName>
        <fullName evidence="12">FHA domain-containing protein</fullName>
    </recommendedName>
</protein>
<dbReference type="PANTHER" id="PTHR15464:SF1">
    <property type="entry name" value="TRANSCRIPTION FACTOR 19"/>
    <property type="match status" value="1"/>
</dbReference>
<dbReference type="Gene3D" id="2.60.200.20">
    <property type="match status" value="1"/>
</dbReference>
<dbReference type="InterPro" id="IPR008984">
    <property type="entry name" value="SMAD_FHA_dom_sf"/>
</dbReference>
<dbReference type="PANTHER" id="PTHR15464">
    <property type="entry name" value="TRANSCRIPTION FACTOR 19"/>
    <property type="match status" value="1"/>
</dbReference>
<dbReference type="InterPro" id="IPR019787">
    <property type="entry name" value="Znf_PHD-finger"/>
</dbReference>
<dbReference type="SMART" id="SM00249">
    <property type="entry name" value="PHD"/>
    <property type="match status" value="1"/>
</dbReference>
<dbReference type="InterPro" id="IPR011011">
    <property type="entry name" value="Znf_FYVE_PHD"/>
</dbReference>
<dbReference type="InterPro" id="IPR000253">
    <property type="entry name" value="FHA_dom"/>
</dbReference>
<dbReference type="SUPFAM" id="SSF57903">
    <property type="entry name" value="FYVE/PHD zinc finger"/>
    <property type="match status" value="1"/>
</dbReference>
<dbReference type="PROSITE" id="PS50006">
    <property type="entry name" value="FHA_DOMAIN"/>
    <property type="match status" value="1"/>
</dbReference>
<feature type="compositionally biased region" description="Polar residues" evidence="7">
    <location>
        <begin position="244"/>
        <end position="259"/>
    </location>
</feature>
<keyword evidence="2" id="KW-0479">Metal-binding</keyword>
<dbReference type="GO" id="GO:0008270">
    <property type="term" value="F:zinc ion binding"/>
    <property type="evidence" value="ECO:0007669"/>
    <property type="project" value="UniProtKB-KW"/>
</dbReference>